<dbReference type="RefSeq" id="WP_123696267.1">
    <property type="nucleotide sequence ID" value="NZ_RKHJ01000001.1"/>
</dbReference>
<name>A0A3N2AQF6_9MICO</name>
<dbReference type="OrthoDB" id="5121349at2"/>
<keyword evidence="2" id="KW-0812">Transmembrane</keyword>
<reference evidence="3 4" key="1">
    <citation type="submission" date="2018-11" db="EMBL/GenBank/DDBJ databases">
        <title>Sequencing the genomes of 1000 actinobacteria strains.</title>
        <authorList>
            <person name="Klenk H.-P."/>
        </authorList>
    </citation>
    <scope>NUCLEOTIDE SEQUENCE [LARGE SCALE GENOMIC DNA]</scope>
    <source>
        <strain evidence="3 4">DSM 9580</strain>
    </source>
</reference>
<evidence type="ECO:0000256" key="1">
    <source>
        <dbReference type="SAM" id="MobiDB-lite"/>
    </source>
</evidence>
<gene>
    <name evidence="3" type="ORF">EDD26_0507</name>
</gene>
<organism evidence="3 4">
    <name type="scientific">Agrococcus jenensis</name>
    <dbReference type="NCBI Taxonomy" id="46353"/>
    <lineage>
        <taxon>Bacteria</taxon>
        <taxon>Bacillati</taxon>
        <taxon>Actinomycetota</taxon>
        <taxon>Actinomycetes</taxon>
        <taxon>Micrococcales</taxon>
        <taxon>Microbacteriaceae</taxon>
        <taxon>Agrococcus</taxon>
    </lineage>
</organism>
<comment type="caution">
    <text evidence="3">The sequence shown here is derived from an EMBL/GenBank/DDBJ whole genome shotgun (WGS) entry which is preliminary data.</text>
</comment>
<protein>
    <submittedName>
        <fullName evidence="3">Uncharacterized protein</fullName>
    </submittedName>
</protein>
<keyword evidence="2" id="KW-0472">Membrane</keyword>
<keyword evidence="4" id="KW-1185">Reference proteome</keyword>
<feature type="transmembrane region" description="Helical" evidence="2">
    <location>
        <begin position="6"/>
        <end position="27"/>
    </location>
</feature>
<dbReference type="AlphaFoldDB" id="A0A3N2AQF6"/>
<sequence length="87" mass="9567">MPWLDVLAWAGVIGATAVLVALGPRIWHSASTQRARRMGGLGVIDEIYRPATYEQRIADQRSAEAGDSVDDLEPKDRHRPPRASSTE</sequence>
<dbReference type="Proteomes" id="UP000275456">
    <property type="component" value="Unassembled WGS sequence"/>
</dbReference>
<evidence type="ECO:0000313" key="4">
    <source>
        <dbReference type="Proteomes" id="UP000275456"/>
    </source>
</evidence>
<accession>A0A3N2AQF6</accession>
<keyword evidence="2" id="KW-1133">Transmembrane helix</keyword>
<dbReference type="EMBL" id="RKHJ01000001">
    <property type="protein sequence ID" value="ROR65145.1"/>
    <property type="molecule type" value="Genomic_DNA"/>
</dbReference>
<proteinExistence type="predicted"/>
<evidence type="ECO:0000256" key="2">
    <source>
        <dbReference type="SAM" id="Phobius"/>
    </source>
</evidence>
<evidence type="ECO:0000313" key="3">
    <source>
        <dbReference type="EMBL" id="ROR65145.1"/>
    </source>
</evidence>
<feature type="region of interest" description="Disordered" evidence="1">
    <location>
        <begin position="58"/>
        <end position="87"/>
    </location>
</feature>